<protein>
    <submittedName>
        <fullName evidence="2">SDR family oxidoreductase</fullName>
    </submittedName>
</protein>
<dbReference type="Proteomes" id="UP001595904">
    <property type="component" value="Unassembled WGS sequence"/>
</dbReference>
<dbReference type="EMBL" id="JBHSDU010000015">
    <property type="protein sequence ID" value="MFC4313653.1"/>
    <property type="molecule type" value="Genomic_DNA"/>
</dbReference>
<comment type="caution">
    <text evidence="2">The sequence shown here is derived from an EMBL/GenBank/DDBJ whole genome shotgun (WGS) entry which is preliminary data.</text>
</comment>
<dbReference type="RefSeq" id="WP_380604161.1">
    <property type="nucleotide sequence ID" value="NZ_JBHSDU010000015.1"/>
</dbReference>
<proteinExistence type="predicted"/>
<organism evidence="2 3">
    <name type="scientific">Steroidobacter flavus</name>
    <dbReference type="NCBI Taxonomy" id="1842136"/>
    <lineage>
        <taxon>Bacteria</taxon>
        <taxon>Pseudomonadati</taxon>
        <taxon>Pseudomonadota</taxon>
        <taxon>Gammaproteobacteria</taxon>
        <taxon>Steroidobacterales</taxon>
        <taxon>Steroidobacteraceae</taxon>
        <taxon>Steroidobacter</taxon>
    </lineage>
</organism>
<dbReference type="InterPro" id="IPR016040">
    <property type="entry name" value="NAD(P)-bd_dom"/>
</dbReference>
<dbReference type="SUPFAM" id="SSF51735">
    <property type="entry name" value="NAD(P)-binding Rossmann-fold domains"/>
    <property type="match status" value="1"/>
</dbReference>
<dbReference type="InterPro" id="IPR051207">
    <property type="entry name" value="ComplexI_NDUFA9_subunit"/>
</dbReference>
<evidence type="ECO:0000313" key="2">
    <source>
        <dbReference type="EMBL" id="MFC4313653.1"/>
    </source>
</evidence>
<dbReference type="Gene3D" id="3.40.50.720">
    <property type="entry name" value="NAD(P)-binding Rossmann-like Domain"/>
    <property type="match status" value="1"/>
</dbReference>
<sequence>MRIVVVGGSGLVGAKLVGTLRHRGHDVLAASRHSGVNTITGEGLEQAMAGCNVVIDVTNSPSFEDDDVMNFFETSCRNLLSAAQAARVKHHVVLSIVGTDRLLESGYFRAKMRQEELTRQSLIPHTILRSTQFFEFMPRVLQSEADERAVRVSPALVQPIASAEVAAALADLATASPRNGMLEFAGPECFRLHDAVERVMHVTRDSRALVADPQARYFGARLSEDTLTPDEGAIIGVGRFDDWLQQTGGAPAIH</sequence>
<dbReference type="InterPro" id="IPR036291">
    <property type="entry name" value="NAD(P)-bd_dom_sf"/>
</dbReference>
<gene>
    <name evidence="2" type="ORF">ACFPN2_31560</name>
</gene>
<evidence type="ECO:0000259" key="1">
    <source>
        <dbReference type="Pfam" id="PF13460"/>
    </source>
</evidence>
<feature type="domain" description="NAD(P)-binding" evidence="1">
    <location>
        <begin position="7"/>
        <end position="173"/>
    </location>
</feature>
<dbReference type="PANTHER" id="PTHR12126">
    <property type="entry name" value="NADH-UBIQUINONE OXIDOREDUCTASE 39 KDA SUBUNIT-RELATED"/>
    <property type="match status" value="1"/>
</dbReference>
<name>A0ABV8T3W9_9GAMM</name>
<evidence type="ECO:0000313" key="3">
    <source>
        <dbReference type="Proteomes" id="UP001595904"/>
    </source>
</evidence>
<dbReference type="Pfam" id="PF13460">
    <property type="entry name" value="NAD_binding_10"/>
    <property type="match status" value="1"/>
</dbReference>
<dbReference type="PANTHER" id="PTHR12126:SF11">
    <property type="entry name" value="NADH DEHYDROGENASE [UBIQUINONE] 1 ALPHA SUBCOMPLEX SUBUNIT 9, MITOCHONDRIAL"/>
    <property type="match status" value="1"/>
</dbReference>
<keyword evidence="3" id="KW-1185">Reference proteome</keyword>
<accession>A0ABV8T3W9</accession>
<reference evidence="3" key="1">
    <citation type="journal article" date="2019" name="Int. J. Syst. Evol. Microbiol.">
        <title>The Global Catalogue of Microorganisms (GCM) 10K type strain sequencing project: providing services to taxonomists for standard genome sequencing and annotation.</title>
        <authorList>
            <consortium name="The Broad Institute Genomics Platform"/>
            <consortium name="The Broad Institute Genome Sequencing Center for Infectious Disease"/>
            <person name="Wu L."/>
            <person name="Ma J."/>
        </authorList>
    </citation>
    <scope>NUCLEOTIDE SEQUENCE [LARGE SCALE GENOMIC DNA]</scope>
    <source>
        <strain evidence="3">CGMCC 1.10759</strain>
    </source>
</reference>